<dbReference type="Proteomes" id="UP000536720">
    <property type="component" value="Unassembled WGS sequence"/>
</dbReference>
<accession>A0A7Y5Z2M6</accession>
<dbReference type="RefSeq" id="WP_175361919.1">
    <property type="nucleotide sequence ID" value="NZ_JABFMR010000003.1"/>
</dbReference>
<evidence type="ECO:0000313" key="1">
    <source>
        <dbReference type="EMBL" id="NUT85925.1"/>
    </source>
</evidence>
<proteinExistence type="predicted"/>
<dbReference type="EMBL" id="JABFMR010000003">
    <property type="protein sequence ID" value="NUT85925.1"/>
    <property type="molecule type" value="Genomic_DNA"/>
</dbReference>
<protein>
    <submittedName>
        <fullName evidence="1">Uncharacterized protein</fullName>
    </submittedName>
</protein>
<comment type="caution">
    <text evidence="1">The sequence shown here is derived from an EMBL/GenBank/DDBJ whole genome shotgun (WGS) entry which is preliminary data.</text>
</comment>
<gene>
    <name evidence="1" type="ORF">HNO91_05815</name>
</gene>
<evidence type="ECO:0000313" key="2">
    <source>
        <dbReference type="Proteomes" id="UP000536720"/>
    </source>
</evidence>
<organism evidence="1 2">
    <name type="scientific">Pseudomonas corrugata</name>
    <dbReference type="NCBI Taxonomy" id="47879"/>
    <lineage>
        <taxon>Bacteria</taxon>
        <taxon>Pseudomonadati</taxon>
        <taxon>Pseudomonadota</taxon>
        <taxon>Gammaproteobacteria</taxon>
        <taxon>Pseudomonadales</taxon>
        <taxon>Pseudomonadaceae</taxon>
        <taxon>Pseudomonas</taxon>
    </lineage>
</organism>
<sequence>MHKPFTITHAMREEVANKLTLQAVAQHGPRIAADLTALNDQFWAKHCAAVDALPGLDKAHWPELIQAGAVAATATCEPYYLKPREGDEPRETQLVAVYKEYKAEARNALVSRVLGSTAFEGVSRYLASQRYEGNWVLTLKSPTGAVPRLTKMAVITDPVLESMALLVCADLAGVVEAAVAFRAQAMSVLLACRSSRQVEDLFPEAAKLLPQPVKNEKALAPTELAANVRNMLSQGVPPVLAQA</sequence>
<reference evidence="1 2" key="1">
    <citation type="journal article" date="2020" name="Front. Plant Sci.">
        <title>Isolation of Rhizosphere Bacteria That Improve Quality and Water Stress Tolerance in Greenhouse Ornamentals.</title>
        <authorList>
            <person name="Nordstedt N.P."/>
            <person name="Jones M.L."/>
        </authorList>
    </citation>
    <scope>NUCLEOTIDE SEQUENCE [LARGE SCALE GENOMIC DNA]</scope>
    <source>
        <strain evidence="1 2">C7D2</strain>
    </source>
</reference>
<name>A0A7Y5Z2M6_9PSED</name>
<dbReference type="AlphaFoldDB" id="A0A7Y5Z2M6"/>